<evidence type="ECO:0000313" key="3">
    <source>
        <dbReference type="Proteomes" id="UP000007360"/>
    </source>
</evidence>
<reference evidence="2 3" key="1">
    <citation type="journal article" date="2012" name="J. Bacteriol.">
        <title>Draft genome sequence of Methanobacterium formicicum DSM 3637, an archaebacterium isolated from the methane producer amoeba Pelomyxa palustris.</title>
        <authorList>
            <person name="Gutierrez G."/>
        </authorList>
    </citation>
    <scope>NUCLEOTIDE SEQUENCE [LARGE SCALE GENOMIC DNA]</scope>
    <source>
        <strain evidence="3">DSM 3637 / PP1</strain>
    </source>
</reference>
<evidence type="ECO:0000259" key="1">
    <source>
        <dbReference type="PROSITE" id="PS50902"/>
    </source>
</evidence>
<dbReference type="OrthoDB" id="73155at2157"/>
<comment type="caution">
    <text evidence="2">The sequence shown here is derived from an EMBL/GenBank/DDBJ whole genome shotgun (WGS) entry which is preliminary data.</text>
</comment>
<dbReference type="GO" id="GO:0010181">
    <property type="term" value="F:FMN binding"/>
    <property type="evidence" value="ECO:0007669"/>
    <property type="project" value="InterPro"/>
</dbReference>
<dbReference type="EMBL" id="AMPO01000002">
    <property type="protein sequence ID" value="EKF86411.1"/>
    <property type="molecule type" value="Genomic_DNA"/>
</dbReference>
<organism evidence="2 3">
    <name type="scientific">Methanobacterium formicicum (strain DSM 3637 / PP1)</name>
    <dbReference type="NCBI Taxonomy" id="1204725"/>
    <lineage>
        <taxon>Archaea</taxon>
        <taxon>Methanobacteriati</taxon>
        <taxon>Methanobacteriota</taxon>
        <taxon>Methanomada group</taxon>
        <taxon>Methanobacteria</taxon>
        <taxon>Methanobacteriales</taxon>
        <taxon>Methanobacteriaceae</taxon>
        <taxon>Methanobacterium</taxon>
    </lineage>
</organism>
<dbReference type="InterPro" id="IPR008254">
    <property type="entry name" value="Flavodoxin/NO_synth"/>
</dbReference>
<dbReference type="AlphaFoldDB" id="K2QE95"/>
<dbReference type="Pfam" id="PF12682">
    <property type="entry name" value="Flavodoxin_4"/>
    <property type="match status" value="1"/>
</dbReference>
<keyword evidence="3" id="KW-1185">Reference proteome</keyword>
<accession>K2QE95</accession>
<feature type="domain" description="Flavodoxin-like" evidence="1">
    <location>
        <begin position="3"/>
        <end position="158"/>
    </location>
</feature>
<dbReference type="PANTHER" id="PTHR39201:SF1">
    <property type="entry name" value="FLAVODOXIN-LIKE DOMAIN-CONTAINING PROTEIN"/>
    <property type="match status" value="1"/>
</dbReference>
<dbReference type="PANTHER" id="PTHR39201">
    <property type="entry name" value="EXPORTED PROTEIN-RELATED"/>
    <property type="match status" value="1"/>
</dbReference>
<dbReference type="PROSITE" id="PS50902">
    <property type="entry name" value="FLAVODOXIN_LIKE"/>
    <property type="match status" value="1"/>
</dbReference>
<sequence>MKTMILFYSRTRKTALVAKTLAQEVNADYLEVTDLNNRAGAMNYIKASVDAFRENKTLIKPESVDLTDYDLIYVGSPTWAGKPAPAIVTLIDQCNFQGKDVILFATMGSSGGRKVIERMQEKIEPRGGRMIKSFQVKTGNKKTEELTEAVKEIVKDEDLPIYGI</sequence>
<proteinExistence type="predicted"/>
<dbReference type="SUPFAM" id="SSF52218">
    <property type="entry name" value="Flavoproteins"/>
    <property type="match status" value="1"/>
</dbReference>
<protein>
    <submittedName>
        <fullName evidence="2">Flavodoxin</fullName>
    </submittedName>
</protein>
<gene>
    <name evidence="2" type="ORF">A994_02973</name>
</gene>
<dbReference type="InterPro" id="IPR029039">
    <property type="entry name" value="Flavoprotein-like_sf"/>
</dbReference>
<evidence type="ECO:0000313" key="2">
    <source>
        <dbReference type="EMBL" id="EKF86411.1"/>
    </source>
</evidence>
<dbReference type="PATRIC" id="fig|1204725.3.peg.599"/>
<dbReference type="RefSeq" id="WP_004029793.1">
    <property type="nucleotide sequence ID" value="NZ_AMPO01000002.1"/>
</dbReference>
<dbReference type="Proteomes" id="UP000007360">
    <property type="component" value="Unassembled WGS sequence"/>
</dbReference>
<dbReference type="Gene3D" id="3.40.50.360">
    <property type="match status" value="1"/>
</dbReference>
<name>K2QE95_METFP</name>